<dbReference type="HOGENOM" id="CLU_1004799_0_0_1"/>
<reference evidence="2" key="2">
    <citation type="submission" date="2013-04" db="EMBL/GenBank/DDBJ databases">
        <title>Genomic mechanisms accounting for the adaptation to parasitism in nematode-trapping fungi.</title>
        <authorList>
            <person name="Ahren D.G."/>
        </authorList>
    </citation>
    <scope>NUCLEOTIDE SEQUENCE [LARGE SCALE GENOMIC DNA]</scope>
    <source>
        <strain evidence="2">CBS 200.50</strain>
    </source>
</reference>
<dbReference type="Proteomes" id="UP000015100">
    <property type="component" value="Unassembled WGS sequence"/>
</dbReference>
<keyword evidence="2" id="KW-1185">Reference proteome</keyword>
<sequence>MAREPPSREAYTLDMVKTRMLGANPEALLPFILCLTPRLEYLELGHFEVNAMRTYLDTRQPSQPQILNYFLLDHEDENEEYSDWTEDDSESVVISHSLHYPPEIFNLWFHVNIGGQGNYLPGLTNLRTLIHGSLHEDEYFGYDAKWMGTYLPPLFFLPQIEFLKVDMCSTEEEGALEYKRFSLDFEDFTGVSNVKRLVFSSASMATGDFTAIAKITSGLTYLSINTDYSEYINDYRILRCFREYNQNLRLEDIFIGDRDGKQITMDKRNDPFGDEAS</sequence>
<proteinExistence type="predicted"/>
<dbReference type="AlphaFoldDB" id="S8AEI7"/>
<accession>S8AEI7</accession>
<comment type="caution">
    <text evidence="1">The sequence shown here is derived from an EMBL/GenBank/DDBJ whole genome shotgun (WGS) entry which is preliminary data.</text>
</comment>
<protein>
    <recommendedName>
        <fullName evidence="3">F-box domain-containing protein</fullName>
    </recommendedName>
</protein>
<evidence type="ECO:0000313" key="1">
    <source>
        <dbReference type="EMBL" id="EPS41450.1"/>
    </source>
</evidence>
<evidence type="ECO:0000313" key="2">
    <source>
        <dbReference type="Proteomes" id="UP000015100"/>
    </source>
</evidence>
<reference evidence="1 2" key="1">
    <citation type="journal article" date="2013" name="PLoS Genet.">
        <title>Genomic mechanisms accounting for the adaptation to parasitism in nematode-trapping fungi.</title>
        <authorList>
            <person name="Meerupati T."/>
            <person name="Andersson K.M."/>
            <person name="Friman E."/>
            <person name="Kumar D."/>
            <person name="Tunlid A."/>
            <person name="Ahren D."/>
        </authorList>
    </citation>
    <scope>NUCLEOTIDE SEQUENCE [LARGE SCALE GENOMIC DNA]</scope>
    <source>
        <strain evidence="1 2">CBS 200.50</strain>
    </source>
</reference>
<organism evidence="1 2">
    <name type="scientific">Dactylellina haptotyla (strain CBS 200.50)</name>
    <name type="common">Nematode-trapping fungus</name>
    <name type="synonym">Monacrosporium haptotylum</name>
    <dbReference type="NCBI Taxonomy" id="1284197"/>
    <lineage>
        <taxon>Eukaryota</taxon>
        <taxon>Fungi</taxon>
        <taxon>Dikarya</taxon>
        <taxon>Ascomycota</taxon>
        <taxon>Pezizomycotina</taxon>
        <taxon>Orbiliomycetes</taxon>
        <taxon>Orbiliales</taxon>
        <taxon>Orbiliaceae</taxon>
        <taxon>Dactylellina</taxon>
    </lineage>
</organism>
<gene>
    <name evidence="1" type="ORF">H072_4601</name>
</gene>
<evidence type="ECO:0008006" key="3">
    <source>
        <dbReference type="Google" id="ProtNLM"/>
    </source>
</evidence>
<name>S8AEI7_DACHA</name>
<dbReference type="EMBL" id="AQGS01000239">
    <property type="protein sequence ID" value="EPS41450.1"/>
    <property type="molecule type" value="Genomic_DNA"/>
</dbReference>